<dbReference type="InterPro" id="IPR038063">
    <property type="entry name" value="Transpep_catalytic_dom"/>
</dbReference>
<feature type="chain" id="PRO_5039371127" evidence="8">
    <location>
        <begin position="34"/>
        <end position="270"/>
    </location>
</feature>
<dbReference type="GO" id="GO:0008360">
    <property type="term" value="P:regulation of cell shape"/>
    <property type="evidence" value="ECO:0007669"/>
    <property type="project" value="UniProtKB-UniRule"/>
</dbReference>
<evidence type="ECO:0000256" key="3">
    <source>
        <dbReference type="ARBA" id="ARBA00022960"/>
    </source>
</evidence>
<feature type="signal peptide" evidence="8">
    <location>
        <begin position="1"/>
        <end position="33"/>
    </location>
</feature>
<comment type="caution">
    <text evidence="10">The sequence shown here is derived from an EMBL/GenBank/DDBJ whole genome shotgun (WGS) entry which is preliminary data.</text>
</comment>
<dbReference type="SUPFAM" id="SSF141523">
    <property type="entry name" value="L,D-transpeptidase catalytic domain-like"/>
    <property type="match status" value="1"/>
</dbReference>
<dbReference type="AlphaFoldDB" id="A0A934QRZ1"/>
<evidence type="ECO:0000256" key="8">
    <source>
        <dbReference type="SAM" id="SignalP"/>
    </source>
</evidence>
<feature type="active site" description="Nucleophile" evidence="6">
    <location>
        <position position="247"/>
    </location>
</feature>
<dbReference type="PROSITE" id="PS52029">
    <property type="entry name" value="LD_TPASE"/>
    <property type="match status" value="1"/>
</dbReference>
<feature type="domain" description="L,D-TPase catalytic" evidence="9">
    <location>
        <begin position="152"/>
        <end position="270"/>
    </location>
</feature>
<dbReference type="EMBL" id="JAENJH010000002">
    <property type="protein sequence ID" value="MBK1785088.1"/>
    <property type="molecule type" value="Genomic_DNA"/>
</dbReference>
<evidence type="ECO:0000313" key="10">
    <source>
        <dbReference type="EMBL" id="MBK1785088.1"/>
    </source>
</evidence>
<dbReference type="Proteomes" id="UP000635245">
    <property type="component" value="Unassembled WGS sequence"/>
</dbReference>
<dbReference type="CDD" id="cd16913">
    <property type="entry name" value="YkuD_like"/>
    <property type="match status" value="1"/>
</dbReference>
<dbReference type="Pfam" id="PF03734">
    <property type="entry name" value="YkuD"/>
    <property type="match status" value="1"/>
</dbReference>
<keyword evidence="3 6" id="KW-0133">Cell shape</keyword>
<feature type="region of interest" description="Disordered" evidence="7">
    <location>
        <begin position="61"/>
        <end position="81"/>
    </location>
</feature>
<keyword evidence="4 6" id="KW-0573">Peptidoglycan synthesis</keyword>
<dbReference type="InterPro" id="IPR050979">
    <property type="entry name" value="LD-transpeptidase"/>
</dbReference>
<dbReference type="GO" id="GO:0016740">
    <property type="term" value="F:transferase activity"/>
    <property type="evidence" value="ECO:0007669"/>
    <property type="project" value="UniProtKB-KW"/>
</dbReference>
<name>A0A934QRZ1_9PSEU</name>
<dbReference type="GO" id="GO:0071972">
    <property type="term" value="F:peptidoglycan L,D-transpeptidase activity"/>
    <property type="evidence" value="ECO:0007669"/>
    <property type="project" value="TreeGrafter"/>
</dbReference>
<evidence type="ECO:0000256" key="1">
    <source>
        <dbReference type="ARBA" id="ARBA00004752"/>
    </source>
</evidence>
<keyword evidence="11" id="KW-1185">Reference proteome</keyword>
<feature type="active site" description="Proton donor/acceptor" evidence="6">
    <location>
        <position position="231"/>
    </location>
</feature>
<dbReference type="PANTHER" id="PTHR30582:SF2">
    <property type="entry name" value="L,D-TRANSPEPTIDASE YCIB-RELATED"/>
    <property type="match status" value="1"/>
</dbReference>
<dbReference type="PROSITE" id="PS51257">
    <property type="entry name" value="PROKAR_LIPOPROTEIN"/>
    <property type="match status" value="1"/>
</dbReference>
<dbReference type="RefSeq" id="WP_200317963.1">
    <property type="nucleotide sequence ID" value="NZ_JAENJH010000002.1"/>
</dbReference>
<evidence type="ECO:0000256" key="7">
    <source>
        <dbReference type="SAM" id="MobiDB-lite"/>
    </source>
</evidence>
<evidence type="ECO:0000313" key="11">
    <source>
        <dbReference type="Proteomes" id="UP000635245"/>
    </source>
</evidence>
<comment type="pathway">
    <text evidence="1 6">Cell wall biogenesis; peptidoglycan biosynthesis.</text>
</comment>
<evidence type="ECO:0000256" key="5">
    <source>
        <dbReference type="ARBA" id="ARBA00023316"/>
    </source>
</evidence>
<accession>A0A934QRZ1</accession>
<keyword evidence="8" id="KW-0732">Signal</keyword>
<proteinExistence type="predicted"/>
<gene>
    <name evidence="10" type="ORF">JHE00_12200</name>
</gene>
<reference evidence="10" key="1">
    <citation type="submission" date="2020-12" db="EMBL/GenBank/DDBJ databases">
        <title>Prauserella sp. ASG 168, a novel actinomycete isolated from cave rock.</title>
        <authorList>
            <person name="Suriyachadkun C."/>
        </authorList>
    </citation>
    <scope>NUCLEOTIDE SEQUENCE</scope>
    <source>
        <strain evidence="10">ASG 168</strain>
    </source>
</reference>
<keyword evidence="2" id="KW-0808">Transferase</keyword>
<protein>
    <submittedName>
        <fullName evidence="10">L,D-transpeptidase</fullName>
    </submittedName>
</protein>
<evidence type="ECO:0000256" key="6">
    <source>
        <dbReference type="PROSITE-ProRule" id="PRU01373"/>
    </source>
</evidence>
<sequence length="270" mass="28539">MDRSGTSPAHGRKRSTRLFALAGAALLALTVSACGGEAEEQAAVEPAAVSQEDLTKLPDATTFGTVEGAPSDPGGESTGRVVHPKKDLVVYKAVNGEPFAKLPTRQMGSPTWVPVVAEQGEWVQVLLPTRPNGASGWIHASDADLESAENTFAVNVDRENFEIEITENGESIGTWTIGIGTNEHPTPEGRAYIIASIEETVNDYSPIVLPLSYHSDSHETFGGGPGTVGIHTWPDDSFVGQANSDGCIRVTQEALDELVKLPLGTIVNIV</sequence>
<evidence type="ECO:0000256" key="4">
    <source>
        <dbReference type="ARBA" id="ARBA00022984"/>
    </source>
</evidence>
<evidence type="ECO:0000259" key="9">
    <source>
        <dbReference type="PROSITE" id="PS52029"/>
    </source>
</evidence>
<organism evidence="10 11">
    <name type="scientific">Prauserella cavernicola</name>
    <dbReference type="NCBI Taxonomy" id="2800127"/>
    <lineage>
        <taxon>Bacteria</taxon>
        <taxon>Bacillati</taxon>
        <taxon>Actinomycetota</taxon>
        <taxon>Actinomycetes</taxon>
        <taxon>Pseudonocardiales</taxon>
        <taxon>Pseudonocardiaceae</taxon>
        <taxon>Prauserella</taxon>
    </lineage>
</organism>
<dbReference type="Gene3D" id="2.40.440.10">
    <property type="entry name" value="L,D-transpeptidase catalytic domain-like"/>
    <property type="match status" value="1"/>
</dbReference>
<dbReference type="GO" id="GO:0071555">
    <property type="term" value="P:cell wall organization"/>
    <property type="evidence" value="ECO:0007669"/>
    <property type="project" value="UniProtKB-UniRule"/>
</dbReference>
<dbReference type="GO" id="GO:0005576">
    <property type="term" value="C:extracellular region"/>
    <property type="evidence" value="ECO:0007669"/>
    <property type="project" value="TreeGrafter"/>
</dbReference>
<evidence type="ECO:0000256" key="2">
    <source>
        <dbReference type="ARBA" id="ARBA00022679"/>
    </source>
</evidence>
<dbReference type="PANTHER" id="PTHR30582">
    <property type="entry name" value="L,D-TRANSPEPTIDASE"/>
    <property type="match status" value="1"/>
</dbReference>
<keyword evidence="5 6" id="KW-0961">Cell wall biogenesis/degradation</keyword>
<dbReference type="GO" id="GO:0018104">
    <property type="term" value="P:peptidoglycan-protein cross-linking"/>
    <property type="evidence" value="ECO:0007669"/>
    <property type="project" value="TreeGrafter"/>
</dbReference>
<dbReference type="InterPro" id="IPR005490">
    <property type="entry name" value="LD_TPept_cat_dom"/>
</dbReference>